<dbReference type="EMBL" id="GBRH01271475">
    <property type="protein sequence ID" value="JAD26420.1"/>
    <property type="molecule type" value="Transcribed_RNA"/>
</dbReference>
<organism evidence="1">
    <name type="scientific">Arundo donax</name>
    <name type="common">Giant reed</name>
    <name type="synonym">Donax arundinaceus</name>
    <dbReference type="NCBI Taxonomy" id="35708"/>
    <lineage>
        <taxon>Eukaryota</taxon>
        <taxon>Viridiplantae</taxon>
        <taxon>Streptophyta</taxon>
        <taxon>Embryophyta</taxon>
        <taxon>Tracheophyta</taxon>
        <taxon>Spermatophyta</taxon>
        <taxon>Magnoliopsida</taxon>
        <taxon>Liliopsida</taxon>
        <taxon>Poales</taxon>
        <taxon>Poaceae</taxon>
        <taxon>PACMAD clade</taxon>
        <taxon>Arundinoideae</taxon>
        <taxon>Arundineae</taxon>
        <taxon>Arundo</taxon>
    </lineage>
</organism>
<proteinExistence type="predicted"/>
<name>A0A0A8YMV2_ARUDO</name>
<reference evidence="1" key="2">
    <citation type="journal article" date="2015" name="Data Brief">
        <title>Shoot transcriptome of the giant reed, Arundo donax.</title>
        <authorList>
            <person name="Barrero R.A."/>
            <person name="Guerrero F.D."/>
            <person name="Moolhuijzen P."/>
            <person name="Goolsby J.A."/>
            <person name="Tidwell J."/>
            <person name="Bellgard S.E."/>
            <person name="Bellgard M.I."/>
        </authorList>
    </citation>
    <scope>NUCLEOTIDE SEQUENCE</scope>
    <source>
        <tissue evidence="1">Shoot tissue taken approximately 20 cm above the soil surface</tissue>
    </source>
</reference>
<accession>A0A0A8YMV2</accession>
<sequence>MVANESEINILSFYRMARENKCRFRVVTRKLR</sequence>
<reference evidence="1" key="1">
    <citation type="submission" date="2014-09" db="EMBL/GenBank/DDBJ databases">
        <authorList>
            <person name="Magalhaes I.L.F."/>
            <person name="Oliveira U."/>
            <person name="Santos F.R."/>
            <person name="Vidigal T.H.D.A."/>
            <person name="Brescovit A.D."/>
            <person name="Santos A.J."/>
        </authorList>
    </citation>
    <scope>NUCLEOTIDE SEQUENCE</scope>
    <source>
        <tissue evidence="1">Shoot tissue taken approximately 20 cm above the soil surface</tissue>
    </source>
</reference>
<dbReference type="AlphaFoldDB" id="A0A0A8YMV2"/>
<protein>
    <submittedName>
        <fullName evidence="1">Uncharacterized protein</fullName>
    </submittedName>
</protein>
<evidence type="ECO:0000313" key="1">
    <source>
        <dbReference type="EMBL" id="JAD26420.1"/>
    </source>
</evidence>